<gene>
    <name evidence="1" type="ORF">MYF79_12760</name>
</gene>
<sequence length="116" mass="13424">MKNALVKKKAGARKRKRKQVYLFSPKVIEGKDRQYVFNFPLLSIMGKENGHYVIENSMLSIFGVGRTRSEAMRDFAEVFDEAYKWYNELPEDTLTPKMQRLKTMLNSTVKGIVVTA</sequence>
<evidence type="ECO:0008006" key="3">
    <source>
        <dbReference type="Google" id="ProtNLM"/>
    </source>
</evidence>
<accession>A0ABY4I7T2</accession>
<evidence type="ECO:0000313" key="2">
    <source>
        <dbReference type="Proteomes" id="UP000830198"/>
    </source>
</evidence>
<reference evidence="1 2" key="1">
    <citation type="submission" date="2022-04" db="EMBL/GenBank/DDBJ databases">
        <title>The arsenic-methylating capacity of Chitinophaga filiformis YT5 during chitin decomposition.</title>
        <authorList>
            <person name="Chen G."/>
            <person name="Liang Y."/>
        </authorList>
    </citation>
    <scope>NUCLEOTIDE SEQUENCE [LARGE SCALE GENOMIC DNA]</scope>
    <source>
        <strain evidence="1 2">YT5</strain>
    </source>
</reference>
<evidence type="ECO:0000313" key="1">
    <source>
        <dbReference type="EMBL" id="UPK72156.1"/>
    </source>
</evidence>
<keyword evidence="2" id="KW-1185">Reference proteome</keyword>
<name>A0ABY4I7T2_CHIFI</name>
<dbReference type="EMBL" id="CP095855">
    <property type="protein sequence ID" value="UPK72156.1"/>
    <property type="molecule type" value="Genomic_DNA"/>
</dbReference>
<protein>
    <recommendedName>
        <fullName evidence="3">HicB family protein</fullName>
    </recommendedName>
</protein>
<proteinExistence type="predicted"/>
<dbReference type="Proteomes" id="UP000830198">
    <property type="component" value="Chromosome"/>
</dbReference>
<organism evidence="1 2">
    <name type="scientific">Chitinophaga filiformis</name>
    <name type="common">Myxococcus filiformis</name>
    <name type="synonym">Flexibacter filiformis</name>
    <dbReference type="NCBI Taxonomy" id="104663"/>
    <lineage>
        <taxon>Bacteria</taxon>
        <taxon>Pseudomonadati</taxon>
        <taxon>Bacteroidota</taxon>
        <taxon>Chitinophagia</taxon>
        <taxon>Chitinophagales</taxon>
        <taxon>Chitinophagaceae</taxon>
        <taxon>Chitinophaga</taxon>
    </lineage>
</organism>
<dbReference type="RefSeq" id="WP_247814238.1">
    <property type="nucleotide sequence ID" value="NZ_CP095855.1"/>
</dbReference>